<dbReference type="RefSeq" id="WP_274153886.1">
    <property type="nucleotide sequence ID" value="NZ_CP117812.1"/>
</dbReference>
<evidence type="ECO:0000259" key="6">
    <source>
        <dbReference type="PROSITE" id="PS50011"/>
    </source>
</evidence>
<keyword evidence="5" id="KW-0472">Membrane</keyword>
<name>A0ABY7W235_9BACT</name>
<gene>
    <name evidence="7" type="ORF">PQO03_14395</name>
</gene>
<protein>
    <submittedName>
        <fullName evidence="7">Serine/threonine-protein kinase</fullName>
    </submittedName>
</protein>
<keyword evidence="4" id="KW-0067">ATP-binding</keyword>
<keyword evidence="5" id="KW-0812">Transmembrane</keyword>
<evidence type="ECO:0000256" key="1">
    <source>
        <dbReference type="ARBA" id="ARBA00022679"/>
    </source>
</evidence>
<keyword evidence="5" id="KW-1133">Transmembrane helix</keyword>
<feature type="transmembrane region" description="Helical" evidence="5">
    <location>
        <begin position="358"/>
        <end position="379"/>
    </location>
</feature>
<keyword evidence="1" id="KW-0808">Transferase</keyword>
<reference evidence="7 8" key="1">
    <citation type="submission" date="2023-02" db="EMBL/GenBank/DDBJ databases">
        <title>Genome sequence of Lentisphaera profundi SAORIC-696.</title>
        <authorList>
            <person name="Kim e."/>
            <person name="Cho J.-C."/>
            <person name="Choi A."/>
            <person name="Kang I."/>
        </authorList>
    </citation>
    <scope>NUCLEOTIDE SEQUENCE [LARGE SCALE GENOMIC DNA]</scope>
    <source>
        <strain evidence="7 8">SAORIC-696</strain>
    </source>
</reference>
<evidence type="ECO:0000313" key="7">
    <source>
        <dbReference type="EMBL" id="WDE99024.1"/>
    </source>
</evidence>
<keyword evidence="8" id="KW-1185">Reference proteome</keyword>
<dbReference type="EMBL" id="CP117812">
    <property type="protein sequence ID" value="WDE99024.1"/>
    <property type="molecule type" value="Genomic_DNA"/>
</dbReference>
<dbReference type="Proteomes" id="UP001214250">
    <property type="component" value="Chromosome 2"/>
</dbReference>
<organism evidence="7 8">
    <name type="scientific">Lentisphaera profundi</name>
    <dbReference type="NCBI Taxonomy" id="1658616"/>
    <lineage>
        <taxon>Bacteria</taxon>
        <taxon>Pseudomonadati</taxon>
        <taxon>Lentisphaerota</taxon>
        <taxon>Lentisphaeria</taxon>
        <taxon>Lentisphaerales</taxon>
        <taxon>Lentisphaeraceae</taxon>
        <taxon>Lentisphaera</taxon>
    </lineage>
</organism>
<dbReference type="PANTHER" id="PTHR43289:SF6">
    <property type="entry name" value="SERINE_THREONINE-PROTEIN KINASE NEKL-3"/>
    <property type="match status" value="1"/>
</dbReference>
<dbReference type="SUPFAM" id="SSF56112">
    <property type="entry name" value="Protein kinase-like (PK-like)"/>
    <property type="match status" value="1"/>
</dbReference>
<accession>A0ABY7W235</accession>
<feature type="domain" description="Protein kinase" evidence="6">
    <location>
        <begin position="49"/>
        <end position="333"/>
    </location>
</feature>
<keyword evidence="3 7" id="KW-0418">Kinase</keyword>
<dbReference type="Pfam" id="PF00069">
    <property type="entry name" value="Pkinase"/>
    <property type="match status" value="1"/>
</dbReference>
<dbReference type="Gene3D" id="1.10.510.10">
    <property type="entry name" value="Transferase(Phosphotransferase) domain 1"/>
    <property type="match status" value="1"/>
</dbReference>
<proteinExistence type="predicted"/>
<dbReference type="PROSITE" id="PS50011">
    <property type="entry name" value="PROTEIN_KINASE_DOM"/>
    <property type="match status" value="1"/>
</dbReference>
<evidence type="ECO:0000256" key="2">
    <source>
        <dbReference type="ARBA" id="ARBA00022741"/>
    </source>
</evidence>
<dbReference type="PANTHER" id="PTHR43289">
    <property type="entry name" value="MITOGEN-ACTIVATED PROTEIN KINASE KINASE KINASE 20-RELATED"/>
    <property type="match status" value="1"/>
</dbReference>
<dbReference type="Gene3D" id="3.30.200.20">
    <property type="entry name" value="Phosphorylase Kinase, domain 1"/>
    <property type="match status" value="1"/>
</dbReference>
<evidence type="ECO:0000256" key="3">
    <source>
        <dbReference type="ARBA" id="ARBA00022777"/>
    </source>
</evidence>
<evidence type="ECO:0000313" key="8">
    <source>
        <dbReference type="Proteomes" id="UP001214250"/>
    </source>
</evidence>
<keyword evidence="2" id="KW-0547">Nucleotide-binding</keyword>
<dbReference type="CDD" id="cd14014">
    <property type="entry name" value="STKc_PknB_like"/>
    <property type="match status" value="1"/>
</dbReference>
<dbReference type="InterPro" id="IPR000719">
    <property type="entry name" value="Prot_kinase_dom"/>
</dbReference>
<dbReference type="Gene3D" id="3.80.10.10">
    <property type="entry name" value="Ribonuclease Inhibitor"/>
    <property type="match status" value="1"/>
</dbReference>
<dbReference type="SMART" id="SM00220">
    <property type="entry name" value="S_TKc"/>
    <property type="match status" value="1"/>
</dbReference>
<dbReference type="InterPro" id="IPR011009">
    <property type="entry name" value="Kinase-like_dom_sf"/>
</dbReference>
<evidence type="ECO:0000256" key="4">
    <source>
        <dbReference type="ARBA" id="ARBA00022840"/>
    </source>
</evidence>
<dbReference type="GO" id="GO:0016301">
    <property type="term" value="F:kinase activity"/>
    <property type="evidence" value="ECO:0007669"/>
    <property type="project" value="UniProtKB-KW"/>
</dbReference>
<dbReference type="InterPro" id="IPR032675">
    <property type="entry name" value="LRR_dom_sf"/>
</dbReference>
<sequence length="686" mass="77849">MTPSSKEEPQHTKMDNLLSLFDTALDSSNDDSTQSSPLFESLEIIKKRYLDPEAINQGGMKKIYRVFDSVAGRYIAMAKLHSEAGKEFYDPFICEARITGLLEHPNIMTVHDLGVDEDHSPFFTMELKEGDNLEKILRSKNTNKAEYIDSYPLNKLLEIFIKICDAIAFSHSKGVIHLDIKPANIQVGDFGEVLVCDWGLAKIIGSKEHSCDAELFNSDWLNNMTLTGQVKGTPGYMAPEQINKELEKNTTTDIYALGCLLYSILTNCYPLEGDTQEVLQKTSKGLILSPQVRFPHLKTPESLNAVVMKAVSLKQEDRYQSVTKLRDEVYNYLAGFATDAENASILKGIKLLYQRNRALVHLSVLFILVLITLTLQFIFNLNTKTEQAIASQKEALLAKTLAESAEKKATDAHLEAERLILIYQNEQKRVAALNAQKSLVKPSNFQRIDYRNPVKSVQEKIINFTANKPDPARNNILSEYHFIAQDFQAVYDLHKDKNPRHALFKSAKKYLKTPKNPQGLIPISQFIKLFTSFNDRNEIFMEKVMAYDSELRLDKTSYEQIVQHMLATRNGGLKNSQFSYDPETKKLQLKGLDFKILGTRGMTDHRKSLLAPLAIKTLDIRGTQIHDLKELRGLDLLEEIDLRETLVSDLSPLNNLASLKFVIIAKKQFLPHQIKSLRSNIHLLIK</sequence>
<evidence type="ECO:0000256" key="5">
    <source>
        <dbReference type="SAM" id="Phobius"/>
    </source>
</evidence>